<dbReference type="SUPFAM" id="SSF53067">
    <property type="entry name" value="Actin-like ATPase domain"/>
    <property type="match status" value="1"/>
</dbReference>
<dbReference type="Gene3D" id="1.10.10.10">
    <property type="entry name" value="Winged helix-like DNA-binding domain superfamily/Winged helix DNA-binding domain"/>
    <property type="match status" value="1"/>
</dbReference>
<evidence type="ECO:0000313" key="4">
    <source>
        <dbReference type="EMBL" id="MFD2759757.1"/>
    </source>
</evidence>
<dbReference type="PANTHER" id="PTHR18964">
    <property type="entry name" value="ROK (REPRESSOR, ORF, KINASE) FAMILY"/>
    <property type="match status" value="1"/>
</dbReference>
<evidence type="ECO:0000256" key="1">
    <source>
        <dbReference type="ARBA" id="ARBA00002486"/>
    </source>
</evidence>
<comment type="caution">
    <text evidence="4">The sequence shown here is derived from an EMBL/GenBank/DDBJ whole genome shotgun (WGS) entry which is preliminary data.</text>
</comment>
<dbReference type="Proteomes" id="UP001597502">
    <property type="component" value="Unassembled WGS sequence"/>
</dbReference>
<dbReference type="InterPro" id="IPR036388">
    <property type="entry name" value="WH-like_DNA-bd_sf"/>
</dbReference>
<keyword evidence="3" id="KW-0119">Carbohydrate metabolism</keyword>
<sequence>MKKLQTGDQSFVKRMNKSIVFNSIKDKGPLSRTQISKITGLNKATVSTMVSELIEESFANEIESGQSSGGRRPVMLYFNNHAGYSIGIDLGVNYVLGVLTDLNGTIMEEVSRSLTSNKYTDVKNTLIFIIGSLITKAPDSPYGVIGIGIGVPGNVDHNEKILFAPNLEWKQIDLKADIQNDFHIPVKIQNEANCGAHGEHLYGAGKNSSNLIYISIGIGIGAGIIIQNNLYTGTSGISGEMGHFTIEANGRKCPCGNQGCWELYASENALLQYANKQSVLKGNENITLEELITEAKMGNQKVLQILHTLGEYIGIGLTNVINTFNPEMVIIGNRISQFSNWISNPINHVFRERLSQYHYENTDIKFSVLEKYSSTLGAASIAISDFYLSRLEKVQQPFK</sequence>
<accession>A0ABW5V532</accession>
<dbReference type="Pfam" id="PF00480">
    <property type="entry name" value="ROK"/>
    <property type="match status" value="1"/>
</dbReference>
<keyword evidence="5" id="KW-1185">Reference proteome</keyword>
<dbReference type="InterPro" id="IPR036390">
    <property type="entry name" value="WH_DNA-bd_sf"/>
</dbReference>
<proteinExistence type="inferred from homology"/>
<dbReference type="PANTHER" id="PTHR18964:SF149">
    <property type="entry name" value="BIFUNCTIONAL UDP-N-ACETYLGLUCOSAMINE 2-EPIMERASE_N-ACETYLMANNOSAMINE KINASE"/>
    <property type="match status" value="1"/>
</dbReference>
<keyword evidence="3" id="KW-0859">Xylose metabolism</keyword>
<dbReference type="EMBL" id="JBHUNA010000003">
    <property type="protein sequence ID" value="MFD2759757.1"/>
    <property type="molecule type" value="Genomic_DNA"/>
</dbReference>
<comment type="function">
    <text evidence="1">Transcriptional repressor of xylose-utilizing enzymes.</text>
</comment>
<name>A0ABW5V532_9BACI</name>
<dbReference type="Gene3D" id="3.30.420.40">
    <property type="match status" value="2"/>
</dbReference>
<reference evidence="5" key="1">
    <citation type="journal article" date="2019" name="Int. J. Syst. Evol. Microbiol.">
        <title>The Global Catalogue of Microorganisms (GCM) 10K type strain sequencing project: providing services to taxonomists for standard genome sequencing and annotation.</title>
        <authorList>
            <consortium name="The Broad Institute Genomics Platform"/>
            <consortium name="The Broad Institute Genome Sequencing Center for Infectious Disease"/>
            <person name="Wu L."/>
            <person name="Ma J."/>
        </authorList>
    </citation>
    <scope>NUCLEOTIDE SEQUENCE [LARGE SCALE GENOMIC DNA]</scope>
    <source>
        <strain evidence="5">TISTR 1535</strain>
    </source>
</reference>
<dbReference type="InterPro" id="IPR000600">
    <property type="entry name" value="ROK"/>
</dbReference>
<evidence type="ECO:0000313" key="5">
    <source>
        <dbReference type="Proteomes" id="UP001597502"/>
    </source>
</evidence>
<dbReference type="InterPro" id="IPR043129">
    <property type="entry name" value="ATPase_NBD"/>
</dbReference>
<dbReference type="PROSITE" id="PS01125">
    <property type="entry name" value="ROK"/>
    <property type="match status" value="1"/>
</dbReference>
<dbReference type="SUPFAM" id="SSF46785">
    <property type="entry name" value="Winged helix' DNA-binding domain"/>
    <property type="match status" value="1"/>
</dbReference>
<dbReference type="RefSeq" id="WP_382390544.1">
    <property type="nucleotide sequence ID" value="NZ_JBHUNA010000003.1"/>
</dbReference>
<evidence type="ECO:0000256" key="2">
    <source>
        <dbReference type="ARBA" id="ARBA00006479"/>
    </source>
</evidence>
<comment type="similarity">
    <text evidence="2">Belongs to the ROK (NagC/XylR) family.</text>
</comment>
<gene>
    <name evidence="4" type="ORF">ACFSUO_01980</name>
</gene>
<protein>
    <submittedName>
        <fullName evidence="4">ROK family protein</fullName>
    </submittedName>
</protein>
<organism evidence="4 5">
    <name type="scientific">Lentibacillus juripiscarius</name>
    <dbReference type="NCBI Taxonomy" id="257446"/>
    <lineage>
        <taxon>Bacteria</taxon>
        <taxon>Bacillati</taxon>
        <taxon>Bacillota</taxon>
        <taxon>Bacilli</taxon>
        <taxon>Bacillales</taxon>
        <taxon>Bacillaceae</taxon>
        <taxon>Lentibacillus</taxon>
    </lineage>
</organism>
<dbReference type="CDD" id="cd24076">
    <property type="entry name" value="ASKHA_ATPase_ROK_BsXylR-like"/>
    <property type="match status" value="1"/>
</dbReference>
<dbReference type="InterPro" id="IPR049874">
    <property type="entry name" value="ROK_cs"/>
</dbReference>
<evidence type="ECO:0000256" key="3">
    <source>
        <dbReference type="ARBA" id="ARBA00022629"/>
    </source>
</evidence>